<accession>A0A195AUG7</accession>
<protein>
    <submittedName>
        <fullName evidence="1">Uncharacterized protein</fullName>
    </submittedName>
</protein>
<organism evidence="1 2">
    <name type="scientific">Atta colombica</name>
    <dbReference type="NCBI Taxonomy" id="520822"/>
    <lineage>
        <taxon>Eukaryota</taxon>
        <taxon>Metazoa</taxon>
        <taxon>Ecdysozoa</taxon>
        <taxon>Arthropoda</taxon>
        <taxon>Hexapoda</taxon>
        <taxon>Insecta</taxon>
        <taxon>Pterygota</taxon>
        <taxon>Neoptera</taxon>
        <taxon>Endopterygota</taxon>
        <taxon>Hymenoptera</taxon>
        <taxon>Apocrita</taxon>
        <taxon>Aculeata</taxon>
        <taxon>Formicoidea</taxon>
        <taxon>Formicidae</taxon>
        <taxon>Myrmicinae</taxon>
        <taxon>Atta</taxon>
    </lineage>
</organism>
<evidence type="ECO:0000313" key="2">
    <source>
        <dbReference type="Proteomes" id="UP000078540"/>
    </source>
</evidence>
<reference evidence="1 2" key="1">
    <citation type="submission" date="2015-09" db="EMBL/GenBank/DDBJ databases">
        <title>Atta colombica WGS genome.</title>
        <authorList>
            <person name="Nygaard S."/>
            <person name="Hu H."/>
            <person name="Boomsma J."/>
            <person name="Zhang G."/>
        </authorList>
    </citation>
    <scope>NUCLEOTIDE SEQUENCE [LARGE SCALE GENOMIC DNA]</scope>
    <source>
        <strain evidence="1">Treedump-2</strain>
        <tissue evidence="1">Whole body</tissue>
    </source>
</reference>
<dbReference type="AlphaFoldDB" id="A0A195AUG7"/>
<keyword evidence="2" id="KW-1185">Reference proteome</keyword>
<evidence type="ECO:0000313" key="1">
    <source>
        <dbReference type="EMBL" id="KYM75878.1"/>
    </source>
</evidence>
<sequence>MISHAEDACDDPSISRRERDFFEAAIRIILISIADVNKTRLGYDEVSSSRVSAISLISLMSGVNNQALNPLMIIRLFEKSVEWHREV</sequence>
<dbReference type="EMBL" id="KQ976738">
    <property type="protein sequence ID" value="KYM75878.1"/>
    <property type="molecule type" value="Genomic_DNA"/>
</dbReference>
<name>A0A195AUG7_9HYME</name>
<proteinExistence type="predicted"/>
<gene>
    <name evidence="1" type="ORF">ALC53_13943</name>
</gene>
<dbReference type="Proteomes" id="UP000078540">
    <property type="component" value="Unassembled WGS sequence"/>
</dbReference>